<evidence type="ECO:0000313" key="1">
    <source>
        <dbReference type="EMBL" id="ROR93116.1"/>
    </source>
</evidence>
<evidence type="ECO:0000313" key="2">
    <source>
        <dbReference type="Proteomes" id="UP000275356"/>
    </source>
</evidence>
<reference evidence="1 2" key="1">
    <citation type="submission" date="2018-11" db="EMBL/GenBank/DDBJ databases">
        <title>Sequencing the genomes of 1000 actinobacteria strains.</title>
        <authorList>
            <person name="Klenk H.-P."/>
        </authorList>
    </citation>
    <scope>NUCLEOTIDE SEQUENCE [LARGE SCALE GENOMIC DNA]</scope>
    <source>
        <strain evidence="1 2">DSM 13521</strain>
    </source>
</reference>
<dbReference type="EMBL" id="RKHQ01000002">
    <property type="protein sequence ID" value="ROR93116.1"/>
    <property type="molecule type" value="Genomic_DNA"/>
</dbReference>
<organism evidence="1 2">
    <name type="scientific">Salana multivorans</name>
    <dbReference type="NCBI Taxonomy" id="120377"/>
    <lineage>
        <taxon>Bacteria</taxon>
        <taxon>Bacillati</taxon>
        <taxon>Actinomycetota</taxon>
        <taxon>Actinomycetes</taxon>
        <taxon>Micrococcales</taxon>
        <taxon>Beutenbergiaceae</taxon>
        <taxon>Salana</taxon>
    </lineage>
</organism>
<gene>
    <name evidence="1" type="ORF">EDD28_2523</name>
</gene>
<sequence>MSTTTSTRTHDDAVALVREAVSQYLPYARAQRRDLDNESWLALMGEVLDVVARTR</sequence>
<name>A0A3N2D031_9MICO</name>
<accession>A0A3N2D031</accession>
<dbReference type="Proteomes" id="UP000275356">
    <property type="component" value="Unassembled WGS sequence"/>
</dbReference>
<dbReference type="RefSeq" id="WP_170169485.1">
    <property type="nucleotide sequence ID" value="NZ_CALFQU010000037.1"/>
</dbReference>
<keyword evidence="2" id="KW-1185">Reference proteome</keyword>
<comment type="caution">
    <text evidence="1">The sequence shown here is derived from an EMBL/GenBank/DDBJ whole genome shotgun (WGS) entry which is preliminary data.</text>
</comment>
<dbReference type="AlphaFoldDB" id="A0A3N2D031"/>
<protein>
    <submittedName>
        <fullName evidence="1">Uncharacterized protein</fullName>
    </submittedName>
</protein>
<proteinExistence type="predicted"/>